<proteinExistence type="inferred from homology"/>
<comment type="function">
    <text evidence="3">Catalyzes the hydrolysis of 10-formyltetrahydrofolate (formyl-FH4) to formate and tetrahydrofolate (FH4).</text>
</comment>
<dbReference type="EMBL" id="WLYK01000008">
    <property type="protein sequence ID" value="MTD16147.1"/>
    <property type="molecule type" value="Genomic_DNA"/>
</dbReference>
<keyword evidence="3" id="KW-0658">Purine biosynthesis</keyword>
<dbReference type="NCBIfam" id="TIGR00655">
    <property type="entry name" value="PurU"/>
    <property type="match status" value="1"/>
</dbReference>
<dbReference type="GO" id="GO:0006189">
    <property type="term" value="P:'de novo' IMP biosynthetic process"/>
    <property type="evidence" value="ECO:0007669"/>
    <property type="project" value="UniProtKB-UniRule"/>
</dbReference>
<organism evidence="6 7">
    <name type="scientific">Nakamurella alba</name>
    <dbReference type="NCBI Taxonomy" id="2665158"/>
    <lineage>
        <taxon>Bacteria</taxon>
        <taxon>Bacillati</taxon>
        <taxon>Actinomycetota</taxon>
        <taxon>Actinomycetes</taxon>
        <taxon>Nakamurellales</taxon>
        <taxon>Nakamurellaceae</taxon>
        <taxon>Nakamurella</taxon>
    </lineage>
</organism>
<comment type="catalytic activity">
    <reaction evidence="3">
        <text>(6R)-10-formyltetrahydrofolate + H2O = (6S)-5,6,7,8-tetrahydrofolate + formate + H(+)</text>
        <dbReference type="Rhea" id="RHEA:19833"/>
        <dbReference type="ChEBI" id="CHEBI:15377"/>
        <dbReference type="ChEBI" id="CHEBI:15378"/>
        <dbReference type="ChEBI" id="CHEBI:15740"/>
        <dbReference type="ChEBI" id="CHEBI:57453"/>
        <dbReference type="ChEBI" id="CHEBI:195366"/>
        <dbReference type="EC" id="3.5.1.10"/>
    </reaction>
</comment>
<dbReference type="Gene3D" id="3.40.50.170">
    <property type="entry name" value="Formyl transferase, N-terminal domain"/>
    <property type="match status" value="1"/>
</dbReference>
<keyword evidence="2 3" id="KW-0378">Hydrolase</keyword>
<dbReference type="RefSeq" id="WP_322098171.1">
    <property type="nucleotide sequence ID" value="NZ_WLYK01000008.1"/>
</dbReference>
<evidence type="ECO:0000313" key="7">
    <source>
        <dbReference type="Proteomes" id="UP000460221"/>
    </source>
</evidence>
<dbReference type="SUPFAM" id="SSF53328">
    <property type="entry name" value="Formyltransferase"/>
    <property type="match status" value="1"/>
</dbReference>
<feature type="active site" evidence="3">
    <location>
        <position position="233"/>
    </location>
</feature>
<dbReference type="UniPathway" id="UPA00074">
    <property type="reaction ID" value="UER00170"/>
</dbReference>
<evidence type="ECO:0000259" key="5">
    <source>
        <dbReference type="Pfam" id="PF00551"/>
    </source>
</evidence>
<accession>A0A7K1FPT3</accession>
<dbReference type="CDD" id="cd04875">
    <property type="entry name" value="ACT_F4HF-DF"/>
    <property type="match status" value="1"/>
</dbReference>
<dbReference type="SUPFAM" id="SSF55021">
    <property type="entry name" value="ACT-like"/>
    <property type="match status" value="1"/>
</dbReference>
<dbReference type="PRINTS" id="PR01575">
    <property type="entry name" value="FFH4HYDRLASE"/>
</dbReference>
<reference evidence="6 7" key="1">
    <citation type="submission" date="2019-11" db="EMBL/GenBank/DDBJ databases">
        <authorList>
            <person name="Jiang L.-Q."/>
        </authorList>
    </citation>
    <scope>NUCLEOTIDE SEQUENCE [LARGE SCALE GENOMIC DNA]</scope>
    <source>
        <strain evidence="6 7">YIM 132087</strain>
    </source>
</reference>
<dbReference type="PANTHER" id="PTHR42706:SF1">
    <property type="entry name" value="FORMYLTETRAHYDROFOLATE DEFORMYLASE 2, MITOCHONDRIAL"/>
    <property type="match status" value="1"/>
</dbReference>
<evidence type="ECO:0000256" key="1">
    <source>
        <dbReference type="ARBA" id="ARBA00022563"/>
    </source>
</evidence>
<keyword evidence="1 3" id="KW-0554">One-carbon metabolism</keyword>
<dbReference type="Proteomes" id="UP000460221">
    <property type="component" value="Unassembled WGS sequence"/>
</dbReference>
<dbReference type="PIRSF" id="PIRSF036480">
    <property type="entry name" value="FormyFH4_hydr"/>
    <property type="match status" value="1"/>
</dbReference>
<dbReference type="InterPro" id="IPR044074">
    <property type="entry name" value="PurU_ACT"/>
</dbReference>
<dbReference type="HAMAP" id="MF_01927">
    <property type="entry name" value="PurU"/>
    <property type="match status" value="1"/>
</dbReference>
<feature type="domain" description="Formyl transferase N-terminal" evidence="5">
    <location>
        <begin position="90"/>
        <end position="268"/>
    </location>
</feature>
<dbReference type="EC" id="3.5.1.10" evidence="3 4"/>
<dbReference type="Pfam" id="PF00551">
    <property type="entry name" value="Formyl_trans_N"/>
    <property type="match status" value="1"/>
</dbReference>
<name>A0A7K1FPT3_9ACTN</name>
<dbReference type="GO" id="GO:0006730">
    <property type="term" value="P:one-carbon metabolic process"/>
    <property type="evidence" value="ECO:0007669"/>
    <property type="project" value="UniProtKB-KW"/>
</dbReference>
<sequence>MAERQYVLTLACPDSTGIVARISTFLADLGGWILEAGYHSETATGRFYTRQAVRASSLTIGIDELRERFGVIAGELAAERWALTDTAVPKRAVLLVSTEGHCLYELLSRWHAGMLGADVTTVIGNHPVLAPVAEMYGIPFVHVPVPAGDPAGKSAAFERIRELVDAQEPDAIVLARFMQVVPPKLCERWTGRLLNIHHGFLPSFKGARPYHQAYDRGVKMVGATCHYVTPDLDDGPIIEQDVVRIDHTSSAADLAMRGRDIEKAVLARGLQYHLQDRVLLDGHRTVVFA</sequence>
<dbReference type="Gene3D" id="3.30.70.260">
    <property type="match status" value="1"/>
</dbReference>
<evidence type="ECO:0000256" key="2">
    <source>
        <dbReference type="ARBA" id="ARBA00022801"/>
    </source>
</evidence>
<dbReference type="InterPro" id="IPR004810">
    <property type="entry name" value="PurU"/>
</dbReference>
<dbReference type="InterPro" id="IPR002376">
    <property type="entry name" value="Formyl_transf_N"/>
</dbReference>
<evidence type="ECO:0000256" key="4">
    <source>
        <dbReference type="NCBIfam" id="TIGR00655"/>
    </source>
</evidence>
<dbReference type="GO" id="GO:0008864">
    <property type="term" value="F:formyltetrahydrofolate deformylase activity"/>
    <property type="evidence" value="ECO:0007669"/>
    <property type="project" value="UniProtKB-UniRule"/>
</dbReference>
<evidence type="ECO:0000256" key="3">
    <source>
        <dbReference type="HAMAP-Rule" id="MF_01927"/>
    </source>
</evidence>
<gene>
    <name evidence="3 6" type="primary">purU</name>
    <name evidence="6" type="ORF">GIS00_19595</name>
</gene>
<comment type="similarity">
    <text evidence="3">Belongs to the PurU family.</text>
</comment>
<dbReference type="AlphaFoldDB" id="A0A7K1FPT3"/>
<dbReference type="NCBIfam" id="NF004684">
    <property type="entry name" value="PRK06027.1"/>
    <property type="match status" value="1"/>
</dbReference>
<keyword evidence="7" id="KW-1185">Reference proteome</keyword>
<dbReference type="InterPro" id="IPR045865">
    <property type="entry name" value="ACT-like_dom_sf"/>
</dbReference>
<comment type="pathway">
    <text evidence="3">Purine metabolism; IMP biosynthesis via de novo pathway; formate from 10-formyl-5,6,7,8-tetrahydrofolate: step 1/1.</text>
</comment>
<dbReference type="InterPro" id="IPR036477">
    <property type="entry name" value="Formyl_transf_N_sf"/>
</dbReference>
<protein>
    <recommendedName>
        <fullName evidence="3 4">Formyltetrahydrofolate deformylase</fullName>
        <ecNumber evidence="3 4">3.5.1.10</ecNumber>
    </recommendedName>
    <alternativeName>
        <fullName evidence="3">Formyl-FH(4) hydrolase</fullName>
    </alternativeName>
</protein>
<comment type="caution">
    <text evidence="6">The sequence shown here is derived from an EMBL/GenBank/DDBJ whole genome shotgun (WGS) entry which is preliminary data.</text>
</comment>
<dbReference type="PANTHER" id="PTHR42706">
    <property type="entry name" value="FORMYLTETRAHYDROFOLATE DEFORMYLASE"/>
    <property type="match status" value="1"/>
</dbReference>
<evidence type="ECO:0000313" key="6">
    <source>
        <dbReference type="EMBL" id="MTD16147.1"/>
    </source>
</evidence>